<reference evidence="9 10" key="1">
    <citation type="submission" date="2016-01" db="EMBL/GenBank/DDBJ databases">
        <authorList>
            <person name="Oliw E.H."/>
        </authorList>
    </citation>
    <scope>NUCLEOTIDE SEQUENCE [LARGE SCALE GENOMIC DNA]</scope>
    <source>
        <strain evidence="9">LMG 22029</strain>
    </source>
</reference>
<dbReference type="GO" id="GO:0005829">
    <property type="term" value="C:cytosol"/>
    <property type="evidence" value="ECO:0007669"/>
    <property type="project" value="TreeGrafter"/>
</dbReference>
<dbReference type="GO" id="GO:0006633">
    <property type="term" value="P:fatty acid biosynthetic process"/>
    <property type="evidence" value="ECO:0007669"/>
    <property type="project" value="TreeGrafter"/>
</dbReference>
<evidence type="ECO:0000256" key="7">
    <source>
        <dbReference type="PIRSR" id="PIRSR000446-1"/>
    </source>
</evidence>
<dbReference type="Proteomes" id="UP000054893">
    <property type="component" value="Unassembled WGS sequence"/>
</dbReference>
<dbReference type="RefSeq" id="WP_060816671.1">
    <property type="nucleotide sequence ID" value="NZ_FCOC02000001.1"/>
</dbReference>
<comment type="catalytic activity">
    <reaction evidence="5 6">
        <text>holo-[ACP] + malonyl-CoA = malonyl-[ACP] + CoA</text>
        <dbReference type="Rhea" id="RHEA:41792"/>
        <dbReference type="Rhea" id="RHEA-COMP:9623"/>
        <dbReference type="Rhea" id="RHEA-COMP:9685"/>
        <dbReference type="ChEBI" id="CHEBI:57287"/>
        <dbReference type="ChEBI" id="CHEBI:57384"/>
        <dbReference type="ChEBI" id="CHEBI:64479"/>
        <dbReference type="ChEBI" id="CHEBI:78449"/>
        <dbReference type="EC" id="2.3.1.39"/>
    </reaction>
</comment>
<dbReference type="SUPFAM" id="SSF52151">
    <property type="entry name" value="FabD/lysophospholipase-like"/>
    <property type="match status" value="1"/>
</dbReference>
<dbReference type="GO" id="GO:0004314">
    <property type="term" value="F:[acyl-carrier-protein] S-malonyltransferase activity"/>
    <property type="evidence" value="ECO:0007669"/>
    <property type="project" value="UniProtKB-EC"/>
</dbReference>
<dbReference type="InterPro" id="IPR016036">
    <property type="entry name" value="Malonyl_transacylase_ACP-bd"/>
</dbReference>
<evidence type="ECO:0000256" key="1">
    <source>
        <dbReference type="ARBA" id="ARBA00013258"/>
    </source>
</evidence>
<dbReference type="PANTHER" id="PTHR42681:SF1">
    <property type="entry name" value="MALONYL-COA-ACYL CARRIER PROTEIN TRANSACYLASE, MITOCHONDRIAL"/>
    <property type="match status" value="1"/>
</dbReference>
<accession>A0A158ENM6</accession>
<dbReference type="InterPro" id="IPR016035">
    <property type="entry name" value="Acyl_Trfase/lysoPLipase"/>
</dbReference>
<dbReference type="Gene3D" id="3.40.366.10">
    <property type="entry name" value="Malonyl-Coenzyme A Acyl Carrier Protein, domain 2"/>
    <property type="match status" value="1"/>
</dbReference>
<evidence type="ECO:0000256" key="6">
    <source>
        <dbReference type="PIRNR" id="PIRNR000446"/>
    </source>
</evidence>
<dbReference type="Gene3D" id="3.30.70.250">
    <property type="entry name" value="Malonyl-CoA ACP transacylase, ACP-binding"/>
    <property type="match status" value="1"/>
</dbReference>
<dbReference type="NCBIfam" id="TIGR03131">
    <property type="entry name" value="malonate_mdcH"/>
    <property type="match status" value="1"/>
</dbReference>
<evidence type="ECO:0000313" key="10">
    <source>
        <dbReference type="Proteomes" id="UP000054893"/>
    </source>
</evidence>
<gene>
    <name evidence="9" type="ORF">AWB64_00087</name>
</gene>
<keyword evidence="4 6" id="KW-0012">Acyltransferase</keyword>
<dbReference type="EC" id="2.3.1.39" evidence="1 6"/>
<feature type="domain" description="Malonyl-CoA:ACP transacylase (MAT)" evidence="8">
    <location>
        <begin position="6"/>
        <end position="305"/>
    </location>
</feature>
<dbReference type="PANTHER" id="PTHR42681">
    <property type="entry name" value="MALONYL-COA-ACYL CARRIER PROTEIN TRANSACYLASE, MITOCHONDRIAL"/>
    <property type="match status" value="1"/>
</dbReference>
<dbReference type="PIRSF" id="PIRSF000446">
    <property type="entry name" value="Mct"/>
    <property type="match status" value="1"/>
</dbReference>
<sequence>MNIAFLFPGQGAQTPGFLARLPAHGTVTATLDEASDVLALDARGLDTEVALASTVAVQLSALIAGVAVSRALNEEGVEAQAVAGLSSGAYTAAVACGALAFSTALSLMKLRAELMQSAYPHGFGMAALVGLDEARVVRLVNELHREDRPLYVANLNAERQIVLAGSDQALEVAIEAAKRAGARKAQRMAVSVPSHCALMNGVAAKMSEAFAGVTLMQPRIPYVGNVRARVLRDPQDIARDLAGNVAHTVRWHDSMTILYERGTRYFVESPPGSVLTGLIHESFDDAQARSVADTPMATIAYLTGRT</sequence>
<dbReference type="InterPro" id="IPR024925">
    <property type="entry name" value="Malonyl_CoA-ACP_transAc"/>
</dbReference>
<dbReference type="EMBL" id="FCOC02000001">
    <property type="protein sequence ID" value="SAL09137.1"/>
    <property type="molecule type" value="Genomic_DNA"/>
</dbReference>
<evidence type="ECO:0000256" key="3">
    <source>
        <dbReference type="ARBA" id="ARBA00022679"/>
    </source>
</evidence>
<feature type="active site" evidence="7">
    <location>
        <position position="86"/>
    </location>
</feature>
<evidence type="ECO:0000259" key="8">
    <source>
        <dbReference type="SMART" id="SM00827"/>
    </source>
</evidence>
<dbReference type="AlphaFoldDB" id="A0A158ENM6"/>
<dbReference type="SUPFAM" id="SSF55048">
    <property type="entry name" value="Probable ACP-binding domain of malonyl-CoA ACP transacylase"/>
    <property type="match status" value="1"/>
</dbReference>
<evidence type="ECO:0000256" key="4">
    <source>
        <dbReference type="ARBA" id="ARBA00023315"/>
    </source>
</evidence>
<comment type="similarity">
    <text evidence="6">Belongs to the fabD family.</text>
</comment>
<dbReference type="InterPro" id="IPR001227">
    <property type="entry name" value="Ac_transferase_dom_sf"/>
</dbReference>
<proteinExistence type="inferred from homology"/>
<organism evidence="9 10">
    <name type="scientific">Caballeronia sordidicola</name>
    <name type="common">Burkholderia sordidicola</name>
    <dbReference type="NCBI Taxonomy" id="196367"/>
    <lineage>
        <taxon>Bacteria</taxon>
        <taxon>Pseudomonadati</taxon>
        <taxon>Pseudomonadota</taxon>
        <taxon>Betaproteobacteria</taxon>
        <taxon>Burkholderiales</taxon>
        <taxon>Burkholderiaceae</taxon>
        <taxon>Caballeronia</taxon>
    </lineage>
</organism>
<keyword evidence="3 6" id="KW-0808">Transferase</keyword>
<dbReference type="InterPro" id="IPR014043">
    <property type="entry name" value="Acyl_transferase_dom"/>
</dbReference>
<protein>
    <recommendedName>
        <fullName evidence="2 6">Malonyl CoA-acyl carrier protein transacylase</fullName>
        <ecNumber evidence="1 6">2.3.1.39</ecNumber>
    </recommendedName>
</protein>
<name>A0A158ENM6_CABSO</name>
<dbReference type="InterPro" id="IPR017554">
    <property type="entry name" value="Malonate_deCOase_MdcHsu"/>
</dbReference>
<evidence type="ECO:0000256" key="5">
    <source>
        <dbReference type="ARBA" id="ARBA00048462"/>
    </source>
</evidence>
<dbReference type="OrthoDB" id="9808564at2"/>
<dbReference type="SMART" id="SM00827">
    <property type="entry name" value="PKS_AT"/>
    <property type="match status" value="1"/>
</dbReference>
<evidence type="ECO:0000256" key="2">
    <source>
        <dbReference type="ARBA" id="ARBA00018953"/>
    </source>
</evidence>
<evidence type="ECO:0000313" key="9">
    <source>
        <dbReference type="EMBL" id="SAL09137.1"/>
    </source>
</evidence>
<feature type="active site" evidence="7">
    <location>
        <position position="195"/>
    </location>
</feature>
<dbReference type="Pfam" id="PF00698">
    <property type="entry name" value="Acyl_transf_1"/>
    <property type="match status" value="1"/>
</dbReference>
<dbReference type="InterPro" id="IPR050858">
    <property type="entry name" value="Mal-CoA-ACP_Trans/PKS_FabD"/>
</dbReference>